<keyword evidence="10" id="KW-0732">Signal</keyword>
<dbReference type="InterPro" id="IPR012910">
    <property type="entry name" value="Plug_dom"/>
</dbReference>
<keyword evidence="5 9" id="KW-0798">TonB box</keyword>
<evidence type="ECO:0000259" key="11">
    <source>
        <dbReference type="Pfam" id="PF00593"/>
    </source>
</evidence>
<comment type="similarity">
    <text evidence="8 9">Belongs to the TonB-dependent receptor family.</text>
</comment>
<feature type="domain" description="TonB-dependent receptor plug" evidence="12">
    <location>
        <begin position="61"/>
        <end position="166"/>
    </location>
</feature>
<keyword evidence="4 8" id="KW-0812">Transmembrane</keyword>
<feature type="domain" description="TonB-dependent receptor-like beta-barrel" evidence="11">
    <location>
        <begin position="368"/>
        <end position="916"/>
    </location>
</feature>
<dbReference type="Proteomes" id="UP001157134">
    <property type="component" value="Unassembled WGS sequence"/>
</dbReference>
<evidence type="ECO:0000256" key="5">
    <source>
        <dbReference type="ARBA" id="ARBA00023077"/>
    </source>
</evidence>
<proteinExistence type="inferred from homology"/>
<name>A0ABQ6HAW1_9GAMM</name>
<keyword evidence="3 8" id="KW-1134">Transmembrane beta strand</keyword>
<dbReference type="Pfam" id="PF07715">
    <property type="entry name" value="Plug"/>
    <property type="match status" value="1"/>
</dbReference>
<dbReference type="InterPro" id="IPR037066">
    <property type="entry name" value="Plug_dom_sf"/>
</dbReference>
<accession>A0ABQ6HAW1</accession>
<evidence type="ECO:0000256" key="3">
    <source>
        <dbReference type="ARBA" id="ARBA00022452"/>
    </source>
</evidence>
<sequence length="954" mass="102598">MYQSNKLSRAVKLAIAAGATATAMAAPTYAFADEANAEESVERIQVTGSRIKRQELTAVTPIIEVDAQEFAISGNLNVEQKLAELPSTLPAFGPSSNNPGDGTATVNLRGLGTARTLVMVNGRRWVPAGQDGVVDLNTIPASLIENVEIITGGASAVYGSDALGGVVNFTMKDDFEGVEFSTLYDVTDHNDAEKFNLDMTMGGNFADDRGNAVLYLGYSKREALYQGDRSFSNVALTESGNELVPGGSSGVPGTRIFAGNVIKDDGTVVGTFGPNGDGQAWVEPSSRFNYAPDNFLQLPQERYSASAFSHFYINDEHRIYSEVSFIRNYVPQELAPTPAFTTVEVNPNSAFFDAATQQAFLNATVTNNNGTPDDDSDDFEESALNANGNYDVFIGRRMVENGSRQSLDTRDAFRIMVGIDGYINDDWSYDVYYSRAMLDQTNLLNNDVAASRFRQAVLTNDAGTECQDTSGGCVPINIWGAGNISQEAIDFVNVGAANVTSITQEVFMANVAGTTTWQLPSADEAVGLVFGYEKRQDESSFRPDEFLAGGDVLGFNAGEATVGQYSSDEIFMEINVPLVSGAEWAEDLTFWGAARFADYSNIGNVESFATALNWTPSDMISARIGFQQAVRAPNVSELFQGSANGFPGAVDPCSAGGFEAGVTDVALCEATGVPAGLVGVFEQANSQIEGSFGGNENLSEESSDTFTVGVVVQPMEGLDFTIDYFSIEIEDAIASYGVNNTLDVCYNIAKDINDETCQNIQRRADGNVSLVKSLNANIGLIETAGVDFNITYNTDFDNGSSLNIQFRSTWLDKFNTTPIAAIPENVNECAGYFGNTCGTPRAEFQSNTRINWTKDDLTLSALIRHIGSTEDDQIMTGAQTAADLVVPELDTKFYLDVSASYNVSDAFKVTGGVKNILDEEPQALGDSQQQANTFPELYDAIGPRLFVSATYTFN</sequence>
<dbReference type="InterPro" id="IPR000531">
    <property type="entry name" value="Beta-barrel_TonB"/>
</dbReference>
<evidence type="ECO:0000256" key="9">
    <source>
        <dbReference type="RuleBase" id="RU003357"/>
    </source>
</evidence>
<reference evidence="13 14" key="1">
    <citation type="submission" date="2023-03" db="EMBL/GenBank/DDBJ databases">
        <title>Thalassotalea loyana LMG 22536T draft genome sequence.</title>
        <authorList>
            <person name="Sawabe T."/>
        </authorList>
    </citation>
    <scope>NUCLEOTIDE SEQUENCE [LARGE SCALE GENOMIC DNA]</scope>
    <source>
        <strain evidence="13 14">LMG 22536</strain>
    </source>
</reference>
<dbReference type="InterPro" id="IPR039426">
    <property type="entry name" value="TonB-dep_rcpt-like"/>
</dbReference>
<dbReference type="Gene3D" id="2.40.170.20">
    <property type="entry name" value="TonB-dependent receptor, beta-barrel domain"/>
    <property type="match status" value="1"/>
</dbReference>
<evidence type="ECO:0000313" key="14">
    <source>
        <dbReference type="Proteomes" id="UP001157134"/>
    </source>
</evidence>
<dbReference type="PROSITE" id="PS52016">
    <property type="entry name" value="TONB_DEPENDENT_REC_3"/>
    <property type="match status" value="1"/>
</dbReference>
<dbReference type="Gene3D" id="2.170.130.10">
    <property type="entry name" value="TonB-dependent receptor, plug domain"/>
    <property type="match status" value="1"/>
</dbReference>
<evidence type="ECO:0000256" key="6">
    <source>
        <dbReference type="ARBA" id="ARBA00023136"/>
    </source>
</evidence>
<keyword evidence="2 8" id="KW-0813">Transport</keyword>
<keyword evidence="14" id="KW-1185">Reference proteome</keyword>
<comment type="subcellular location">
    <subcellularLocation>
        <location evidence="1 8">Cell outer membrane</location>
        <topology evidence="1 8">Multi-pass membrane protein</topology>
    </subcellularLocation>
</comment>
<feature type="signal peptide" evidence="10">
    <location>
        <begin position="1"/>
        <end position="25"/>
    </location>
</feature>
<dbReference type="Pfam" id="PF00593">
    <property type="entry name" value="TonB_dep_Rec_b-barrel"/>
    <property type="match status" value="1"/>
</dbReference>
<evidence type="ECO:0000259" key="12">
    <source>
        <dbReference type="Pfam" id="PF07715"/>
    </source>
</evidence>
<organism evidence="13 14">
    <name type="scientific">Thalassotalea loyana</name>
    <dbReference type="NCBI Taxonomy" id="280483"/>
    <lineage>
        <taxon>Bacteria</taxon>
        <taxon>Pseudomonadati</taxon>
        <taxon>Pseudomonadota</taxon>
        <taxon>Gammaproteobacteria</taxon>
        <taxon>Alteromonadales</taxon>
        <taxon>Colwelliaceae</taxon>
        <taxon>Thalassotalea</taxon>
    </lineage>
</organism>
<dbReference type="InterPro" id="IPR036942">
    <property type="entry name" value="Beta-barrel_TonB_sf"/>
</dbReference>
<dbReference type="EMBL" id="BSSV01000001">
    <property type="protein sequence ID" value="GLX84742.1"/>
    <property type="molecule type" value="Genomic_DNA"/>
</dbReference>
<evidence type="ECO:0000256" key="8">
    <source>
        <dbReference type="PROSITE-ProRule" id="PRU01360"/>
    </source>
</evidence>
<evidence type="ECO:0000256" key="4">
    <source>
        <dbReference type="ARBA" id="ARBA00022692"/>
    </source>
</evidence>
<keyword evidence="7 8" id="KW-0998">Cell outer membrane</keyword>
<evidence type="ECO:0000256" key="1">
    <source>
        <dbReference type="ARBA" id="ARBA00004571"/>
    </source>
</evidence>
<feature type="chain" id="PRO_5046381040" evidence="10">
    <location>
        <begin position="26"/>
        <end position="954"/>
    </location>
</feature>
<evidence type="ECO:0000256" key="2">
    <source>
        <dbReference type="ARBA" id="ARBA00022448"/>
    </source>
</evidence>
<dbReference type="SUPFAM" id="SSF56935">
    <property type="entry name" value="Porins"/>
    <property type="match status" value="1"/>
</dbReference>
<keyword evidence="6 8" id="KW-0472">Membrane</keyword>
<dbReference type="PANTHER" id="PTHR47234">
    <property type="match status" value="1"/>
</dbReference>
<dbReference type="PANTHER" id="PTHR47234:SF2">
    <property type="entry name" value="TONB-DEPENDENT RECEPTOR"/>
    <property type="match status" value="1"/>
</dbReference>
<keyword evidence="13" id="KW-0675">Receptor</keyword>
<evidence type="ECO:0000313" key="13">
    <source>
        <dbReference type="EMBL" id="GLX84742.1"/>
    </source>
</evidence>
<comment type="caution">
    <text evidence="13">The sequence shown here is derived from an EMBL/GenBank/DDBJ whole genome shotgun (WGS) entry which is preliminary data.</text>
</comment>
<evidence type="ECO:0000256" key="7">
    <source>
        <dbReference type="ARBA" id="ARBA00023237"/>
    </source>
</evidence>
<evidence type="ECO:0000256" key="10">
    <source>
        <dbReference type="SAM" id="SignalP"/>
    </source>
</evidence>
<protein>
    <submittedName>
        <fullName evidence="13">TonB-dependent receptor</fullName>
    </submittedName>
</protein>
<dbReference type="RefSeq" id="WP_284296355.1">
    <property type="nucleotide sequence ID" value="NZ_BSSV01000001.1"/>
</dbReference>
<gene>
    <name evidence="13" type="ORF">tloyanaT_09940</name>
</gene>